<dbReference type="PANTHER" id="PTHR13032">
    <property type="entry name" value="MITOCHONDRIAL IMPORT INNER MEMBRANE TRANSLOCASE SUBUNIT TIM21"/>
    <property type="match status" value="1"/>
</dbReference>
<feature type="transmembrane region" description="Helical" evidence="8">
    <location>
        <begin position="142"/>
        <end position="162"/>
    </location>
</feature>
<organism evidence="9">
    <name type="scientific">Hirondellea gigas</name>
    <dbReference type="NCBI Taxonomy" id="1518452"/>
    <lineage>
        <taxon>Eukaryota</taxon>
        <taxon>Metazoa</taxon>
        <taxon>Ecdysozoa</taxon>
        <taxon>Arthropoda</taxon>
        <taxon>Crustacea</taxon>
        <taxon>Multicrustacea</taxon>
        <taxon>Malacostraca</taxon>
        <taxon>Eumalacostraca</taxon>
        <taxon>Peracarida</taxon>
        <taxon>Amphipoda</taxon>
        <taxon>Amphilochidea</taxon>
        <taxon>Lysianassida</taxon>
        <taxon>Lysianassidira</taxon>
        <taxon>Lysianassoidea</taxon>
        <taxon>Lysianassidae</taxon>
        <taxon>Hirondellea</taxon>
    </lineage>
</organism>
<keyword evidence="7 8" id="KW-0472">Membrane</keyword>
<dbReference type="Gene3D" id="3.10.450.320">
    <property type="entry name" value="Mitochondrial import inner membrane translocase subunit Tim21"/>
    <property type="match status" value="1"/>
</dbReference>
<proteinExistence type="evidence at transcript level"/>
<keyword evidence="8" id="KW-0811">Translocation</keyword>
<dbReference type="GO" id="GO:0030150">
    <property type="term" value="P:protein import into mitochondrial matrix"/>
    <property type="evidence" value="ECO:0007669"/>
    <property type="project" value="UniProtKB-UniRule"/>
</dbReference>
<keyword evidence="8" id="KW-0813">Transport</keyword>
<protein>
    <recommendedName>
        <fullName evidence="8">Mitochondrial import inner membrane translocase subunit Tim21</fullName>
    </recommendedName>
</protein>
<dbReference type="InterPro" id="IPR013261">
    <property type="entry name" value="Tim21"/>
</dbReference>
<name>A0A6A7FW89_9CRUS</name>
<comment type="function">
    <text evidence="8">Essential component of the TIM23 complex, a complex that mediates the translocation of transit peptide-containing proteins across the mitochondrial inner membrane.</text>
</comment>
<sequence>MAGFLNTNVKLYQHQVLQVKLIKYCTSSSKNNFHRAIPRGSTCSVLTALNMNSHQQRNYIYNSNRSYYPASNKILHQFSCLDFCKFDDKCQTMRYPFSYFIFGGLQKIHTTSTSLQKGALSKHVKKDVKFSEKAKEATKTTYYGLVVLAGLGMLGAMAYTLFGELFASFSPQSVYSDAAQLCINNTRVQDLIGSDSIKCYGEETRRGRRQHVSHLKYVLEGQRGMRIKFYLKGNRKTATAQLDAREGENGWYYRYLVVQVDTYPHQVVMIQDNRGSERDGEVSLAAGGDLNSFVSIADANPAPELTPLFPSHR</sequence>
<dbReference type="InterPro" id="IPR038552">
    <property type="entry name" value="Tim21_IMS_sf"/>
</dbReference>
<keyword evidence="6 8" id="KW-0496">Mitochondrion</keyword>
<evidence type="ECO:0000256" key="3">
    <source>
        <dbReference type="ARBA" id="ARBA00022692"/>
    </source>
</evidence>
<evidence type="ECO:0000256" key="7">
    <source>
        <dbReference type="ARBA" id="ARBA00023136"/>
    </source>
</evidence>
<dbReference type="AlphaFoldDB" id="A0A6A7FW89"/>
<evidence type="ECO:0000256" key="5">
    <source>
        <dbReference type="ARBA" id="ARBA00022989"/>
    </source>
</evidence>
<dbReference type="Pfam" id="PF08294">
    <property type="entry name" value="TIM21"/>
    <property type="match status" value="1"/>
</dbReference>
<accession>A0A6A7FW89</accession>
<keyword evidence="4" id="KW-0809">Transit peptide</keyword>
<keyword evidence="5 8" id="KW-1133">Transmembrane helix</keyword>
<keyword evidence="8" id="KW-0999">Mitochondrion inner membrane</keyword>
<evidence type="ECO:0000256" key="6">
    <source>
        <dbReference type="ARBA" id="ARBA00023128"/>
    </source>
</evidence>
<keyword evidence="8" id="KW-0653">Protein transport</keyword>
<evidence type="ECO:0000313" key="9">
    <source>
        <dbReference type="EMBL" id="LAC22580.1"/>
    </source>
</evidence>
<evidence type="ECO:0000256" key="4">
    <source>
        <dbReference type="ARBA" id="ARBA00022946"/>
    </source>
</evidence>
<reference evidence="9" key="1">
    <citation type="submission" date="2017-11" db="EMBL/GenBank/DDBJ databases">
        <title>The sensing device of the deep-sea amphipod.</title>
        <authorList>
            <person name="Kobayashi H."/>
            <person name="Nagahama T."/>
            <person name="Arai W."/>
            <person name="Sasagawa Y."/>
            <person name="Umeda M."/>
            <person name="Hayashi T."/>
            <person name="Nikaido I."/>
            <person name="Watanabe H."/>
            <person name="Oguri K."/>
            <person name="Kitazato H."/>
            <person name="Fujioka K."/>
            <person name="Kido Y."/>
            <person name="Takami H."/>
        </authorList>
    </citation>
    <scope>NUCLEOTIDE SEQUENCE</scope>
    <source>
        <tissue evidence="9">Whole body</tissue>
    </source>
</reference>
<keyword evidence="3 8" id="KW-0812">Transmembrane</keyword>
<dbReference type="EMBL" id="IACT01003332">
    <property type="protein sequence ID" value="LAC22580.1"/>
    <property type="molecule type" value="mRNA"/>
</dbReference>
<evidence type="ECO:0000256" key="2">
    <source>
        <dbReference type="ARBA" id="ARBA00010867"/>
    </source>
</evidence>
<comment type="similarity">
    <text evidence="2 8">Belongs to the TIM21 family.</text>
</comment>
<dbReference type="PANTHER" id="PTHR13032:SF6">
    <property type="entry name" value="MITOCHONDRIAL IMPORT INNER MEMBRANE TRANSLOCASE SUBUNIT TIM21"/>
    <property type="match status" value="1"/>
</dbReference>
<evidence type="ECO:0000256" key="1">
    <source>
        <dbReference type="ARBA" id="ARBA00004304"/>
    </source>
</evidence>
<dbReference type="GO" id="GO:0005744">
    <property type="term" value="C:TIM23 mitochondrial import inner membrane translocase complex"/>
    <property type="evidence" value="ECO:0007669"/>
    <property type="project" value="UniProtKB-UniRule"/>
</dbReference>
<evidence type="ECO:0000256" key="8">
    <source>
        <dbReference type="RuleBase" id="RU367142"/>
    </source>
</evidence>
<comment type="subcellular location">
    <subcellularLocation>
        <location evidence="8">Mitochondrion inner membrane</location>
        <topology evidence="8">Single-pass membrane protein</topology>
    </subcellularLocation>
    <subcellularLocation>
        <location evidence="1">Mitochondrion membrane</location>
        <topology evidence="1">Single-pass membrane protein</topology>
    </subcellularLocation>
</comment>
<comment type="subunit">
    <text evidence="8">Component of the TIM23 complex.</text>
</comment>